<reference evidence="1 3" key="1">
    <citation type="submission" date="2022-09" db="EMBL/GenBank/DDBJ databases">
        <title>Enrichment on poylsaccharides allowed isolation of novel metabolic and taxonomic groups of Haloarchaea.</title>
        <authorList>
            <person name="Sorokin D.Y."/>
            <person name="Elcheninov A.G."/>
            <person name="Khizhniak T.V."/>
            <person name="Kolganova T.V."/>
            <person name="Kublanov I.V."/>
        </authorList>
    </citation>
    <scope>NUCLEOTIDE SEQUENCE</scope>
    <source>
        <strain evidence="2 3">AArc-m2/3/4</strain>
        <strain evidence="1">AArc-xg1-1</strain>
    </source>
</reference>
<dbReference type="AlphaFoldDB" id="A0AAP3E0P0"/>
<dbReference type="Proteomes" id="UP001321018">
    <property type="component" value="Unassembled WGS sequence"/>
</dbReference>
<sequence>MDNEPVAVVDANVLLNLATPVVDDRPDSPSGADPLKSVLTVYDVYAPNTVLGEIGDATGSGDLLSAAAETVLLAADHLTTRDVAEETDDLDYGLDDGESRAIWLANEIDADLFITDEFNTSNYLLVSMALHDRNALFTTPHVLCKFAEASLLPVEYVSATLTYYCETKAWDEAYVDQLRKKYLS</sequence>
<name>A0AAP3E0P0_9EURY</name>
<evidence type="ECO:0000313" key="4">
    <source>
        <dbReference type="Proteomes" id="UP001321018"/>
    </source>
</evidence>
<proteinExistence type="predicted"/>
<keyword evidence="3" id="KW-1185">Reference proteome</keyword>
<comment type="caution">
    <text evidence="1">The sequence shown here is derived from an EMBL/GenBank/DDBJ whole genome shotgun (WGS) entry which is preliminary data.</text>
</comment>
<dbReference type="EMBL" id="JAOPKA010000002">
    <property type="protein sequence ID" value="MCU4740558.1"/>
    <property type="molecule type" value="Genomic_DNA"/>
</dbReference>
<organism evidence="1 4">
    <name type="scientific">Natronoglomus mannanivorans</name>
    <dbReference type="NCBI Taxonomy" id="2979990"/>
    <lineage>
        <taxon>Archaea</taxon>
        <taxon>Methanobacteriati</taxon>
        <taxon>Methanobacteriota</taxon>
        <taxon>Stenosarchaea group</taxon>
        <taxon>Halobacteria</taxon>
        <taxon>Halobacteriales</taxon>
        <taxon>Natrialbaceae</taxon>
        <taxon>Natronoglomus</taxon>
    </lineage>
</organism>
<accession>A0AAP3E0P0</accession>
<dbReference type="EMBL" id="JAOPKB010000003">
    <property type="protein sequence ID" value="MCU4972794.1"/>
    <property type="molecule type" value="Genomic_DNA"/>
</dbReference>
<evidence type="ECO:0000313" key="2">
    <source>
        <dbReference type="EMBL" id="MCU4972794.1"/>
    </source>
</evidence>
<evidence type="ECO:0000313" key="3">
    <source>
        <dbReference type="Proteomes" id="UP001320972"/>
    </source>
</evidence>
<evidence type="ECO:0000313" key="1">
    <source>
        <dbReference type="EMBL" id="MCU4740558.1"/>
    </source>
</evidence>
<dbReference type="RefSeq" id="WP_338002404.1">
    <property type="nucleotide sequence ID" value="NZ_JAOPKA010000002.1"/>
</dbReference>
<gene>
    <name evidence="2" type="ORF">OB955_08580</name>
    <name evidence="1" type="ORF">OB960_03990</name>
</gene>
<protein>
    <submittedName>
        <fullName evidence="1">Uncharacterized protein</fullName>
    </submittedName>
</protein>
<dbReference type="Proteomes" id="UP001320972">
    <property type="component" value="Unassembled WGS sequence"/>
</dbReference>